<comment type="caution">
    <text evidence="2">The sequence shown here is derived from an EMBL/GenBank/DDBJ whole genome shotgun (WGS) entry which is preliminary data.</text>
</comment>
<keyword evidence="3" id="KW-1185">Reference proteome</keyword>
<reference evidence="2 3" key="1">
    <citation type="submission" date="2024-09" db="EMBL/GenBank/DDBJ databases">
        <authorList>
            <person name="Sun Q."/>
            <person name="Mori K."/>
        </authorList>
    </citation>
    <scope>NUCLEOTIDE SEQUENCE [LARGE SCALE GENOMIC DNA]</scope>
    <source>
        <strain evidence="2 3">TBRC 4938</strain>
    </source>
</reference>
<protein>
    <submittedName>
        <fullName evidence="2">Transcription elongation factor GreAB</fullName>
    </submittedName>
</protein>
<gene>
    <name evidence="2" type="ORF">ACFFP0_10405</name>
</gene>
<accession>A0ABV6AF60</accession>
<evidence type="ECO:0000256" key="1">
    <source>
        <dbReference type="SAM" id="MobiDB-lite"/>
    </source>
</evidence>
<dbReference type="RefSeq" id="WP_377260058.1">
    <property type="nucleotide sequence ID" value="NZ_JBHMAA010000011.1"/>
</dbReference>
<dbReference type="Proteomes" id="UP001589692">
    <property type="component" value="Unassembled WGS sequence"/>
</dbReference>
<feature type="compositionally biased region" description="Acidic residues" evidence="1">
    <location>
        <begin position="171"/>
        <end position="180"/>
    </location>
</feature>
<organism evidence="2 3">
    <name type="scientific">Rhizobium puerariae</name>
    <dbReference type="NCBI Taxonomy" id="1585791"/>
    <lineage>
        <taxon>Bacteria</taxon>
        <taxon>Pseudomonadati</taxon>
        <taxon>Pseudomonadota</taxon>
        <taxon>Alphaproteobacteria</taxon>
        <taxon>Hyphomicrobiales</taxon>
        <taxon>Rhizobiaceae</taxon>
        <taxon>Rhizobium/Agrobacterium group</taxon>
        <taxon>Rhizobium</taxon>
    </lineage>
</organism>
<sequence length="180" mass="19634">MAMEPHFHLTAKDHSLLQTILERHQGTYGPYLKLLERKVRDSAIYLRDDIPPNVVTVNTRFVYVADGVRTGSHLIVEGEAADLPSFALSVHTLEGLALLGLAEKSSIDIEIGPGVHQTLQIEYIVSQPEAQARTYAPLNGPIRRNAPDVSGNVISFRPRPVRATPGSRLDPDDDPGPSAA</sequence>
<feature type="region of interest" description="Disordered" evidence="1">
    <location>
        <begin position="149"/>
        <end position="180"/>
    </location>
</feature>
<proteinExistence type="predicted"/>
<keyword evidence="2" id="KW-0648">Protein biosynthesis</keyword>
<name>A0ABV6AF60_9HYPH</name>
<dbReference type="GO" id="GO:0003746">
    <property type="term" value="F:translation elongation factor activity"/>
    <property type="evidence" value="ECO:0007669"/>
    <property type="project" value="UniProtKB-KW"/>
</dbReference>
<keyword evidence="2" id="KW-0251">Elongation factor</keyword>
<evidence type="ECO:0000313" key="3">
    <source>
        <dbReference type="Proteomes" id="UP001589692"/>
    </source>
</evidence>
<evidence type="ECO:0000313" key="2">
    <source>
        <dbReference type="EMBL" id="MFB9949262.1"/>
    </source>
</evidence>
<dbReference type="InterPro" id="IPR036953">
    <property type="entry name" value="GreA/GreB_C_sf"/>
</dbReference>
<dbReference type="EMBL" id="JBHMAA010000011">
    <property type="protein sequence ID" value="MFB9949262.1"/>
    <property type="molecule type" value="Genomic_DNA"/>
</dbReference>
<dbReference type="Gene3D" id="3.10.50.30">
    <property type="entry name" value="Transcription elongation factor, GreA/GreB, C-terminal domain"/>
    <property type="match status" value="1"/>
</dbReference>